<comment type="caution">
    <text evidence="7">The sequence shown here is derived from an EMBL/GenBank/DDBJ whole genome shotgun (WGS) entry which is preliminary data.</text>
</comment>
<dbReference type="Pfam" id="PF14748">
    <property type="entry name" value="P5CR_dimer"/>
    <property type="match status" value="1"/>
</dbReference>
<dbReference type="HAMAP" id="MF_01925">
    <property type="entry name" value="P5C_reductase"/>
    <property type="match status" value="1"/>
</dbReference>
<gene>
    <name evidence="7" type="primary">P5CR_1</name>
    <name evidence="7" type="ORF">LCER1_G000672</name>
</gene>
<dbReference type="Gene3D" id="3.40.50.720">
    <property type="entry name" value="NAD(P)-binding Rossmann-like Domain"/>
    <property type="match status" value="1"/>
</dbReference>
<dbReference type="Pfam" id="PF03807">
    <property type="entry name" value="F420_oxidored"/>
    <property type="match status" value="1"/>
</dbReference>
<evidence type="ECO:0000256" key="4">
    <source>
        <dbReference type="PIRSR" id="PIRSR000193-1"/>
    </source>
</evidence>
<evidence type="ECO:0000256" key="1">
    <source>
        <dbReference type="ARBA" id="ARBA00005525"/>
    </source>
</evidence>
<dbReference type="FunFam" id="1.10.3730.10:FF:000001">
    <property type="entry name" value="Pyrroline-5-carboxylate reductase"/>
    <property type="match status" value="1"/>
</dbReference>
<dbReference type="EMBL" id="QGMG01000075">
    <property type="protein sequence ID" value="TVY57756.1"/>
    <property type="molecule type" value="Genomic_DNA"/>
</dbReference>
<evidence type="ECO:0000256" key="3">
    <source>
        <dbReference type="ARBA" id="ARBA00023002"/>
    </source>
</evidence>
<dbReference type="InterPro" id="IPR008927">
    <property type="entry name" value="6-PGluconate_DH-like_C_sf"/>
</dbReference>
<dbReference type="AlphaFoldDB" id="A0A7D8UX12"/>
<dbReference type="PANTHER" id="PTHR11645:SF65">
    <property type="entry name" value="HYPOTHETICAL PYRROLINE-5-CARBOXYLATE REDUCTASE (EUROFUNG)"/>
    <property type="match status" value="1"/>
</dbReference>
<dbReference type="OrthoDB" id="10263291at2759"/>
<comment type="similarity">
    <text evidence="1">Belongs to the pyrroline-5-carboxylate reductase family.</text>
</comment>
<sequence>MSKPLTVAVIGCGTMGTSIVLGILESTTVNQGSSAIASPQVSRVIACVRAQKSADRVISTLENHASRVEVSRGQNVKAMHEADIIILGCKPIMRNHILQVDGVREALAGKLLISILAGISTGSLKECIYGAGDEYRGELCHIARGMPNMAAKIRESMTVLATPTPALPDKFQAMTEWVFEQVGQVKSVAEAQFDIAAVLVGCSGSLMMLPIDGLLDGCVAEGLKRSDATELVIQAVMGNIKLLTHGHHPSVLREEIASPGGCSIRALLKLESAGVRTAFADAIMEAAYQSRNMSKKR</sequence>
<organism evidence="7 8">
    <name type="scientific">Lachnellula cervina</name>
    <dbReference type="NCBI Taxonomy" id="1316786"/>
    <lineage>
        <taxon>Eukaryota</taxon>
        <taxon>Fungi</taxon>
        <taxon>Dikarya</taxon>
        <taxon>Ascomycota</taxon>
        <taxon>Pezizomycotina</taxon>
        <taxon>Leotiomycetes</taxon>
        <taxon>Helotiales</taxon>
        <taxon>Lachnaceae</taxon>
        <taxon>Lachnellula</taxon>
    </lineage>
</organism>
<dbReference type="InterPro" id="IPR028939">
    <property type="entry name" value="P5C_Rdtase_cat_N"/>
</dbReference>
<feature type="binding site" evidence="4">
    <location>
        <begin position="10"/>
        <end position="15"/>
    </location>
    <ligand>
        <name>NADP(+)</name>
        <dbReference type="ChEBI" id="CHEBI:58349"/>
    </ligand>
</feature>
<dbReference type="Proteomes" id="UP000481288">
    <property type="component" value="Unassembled WGS sequence"/>
</dbReference>
<evidence type="ECO:0000313" key="8">
    <source>
        <dbReference type="Proteomes" id="UP000481288"/>
    </source>
</evidence>
<keyword evidence="8" id="KW-1185">Reference proteome</keyword>
<evidence type="ECO:0000259" key="5">
    <source>
        <dbReference type="Pfam" id="PF03807"/>
    </source>
</evidence>
<dbReference type="SUPFAM" id="SSF48179">
    <property type="entry name" value="6-phosphogluconate dehydrogenase C-terminal domain-like"/>
    <property type="match status" value="1"/>
</dbReference>
<dbReference type="GO" id="GO:0004735">
    <property type="term" value="F:pyrroline-5-carboxylate reductase activity"/>
    <property type="evidence" value="ECO:0007669"/>
    <property type="project" value="InterPro"/>
</dbReference>
<dbReference type="GO" id="GO:0055129">
    <property type="term" value="P:L-proline biosynthetic process"/>
    <property type="evidence" value="ECO:0007669"/>
    <property type="project" value="TreeGrafter"/>
</dbReference>
<name>A0A7D8UX12_9HELO</name>
<feature type="domain" description="Pyrroline-5-carboxylate reductase dimerisation" evidence="6">
    <location>
        <begin position="190"/>
        <end position="293"/>
    </location>
</feature>
<evidence type="ECO:0000259" key="6">
    <source>
        <dbReference type="Pfam" id="PF14748"/>
    </source>
</evidence>
<evidence type="ECO:0000256" key="2">
    <source>
        <dbReference type="ARBA" id="ARBA00022857"/>
    </source>
</evidence>
<feature type="binding site" evidence="4">
    <location>
        <position position="75"/>
    </location>
    <ligand>
        <name>NADPH</name>
        <dbReference type="ChEBI" id="CHEBI:57783"/>
    </ligand>
</feature>
<feature type="domain" description="Pyrroline-5-carboxylate reductase catalytic N-terminal" evidence="5">
    <location>
        <begin position="6"/>
        <end position="118"/>
    </location>
</feature>
<accession>A0A7D8UX12</accession>
<evidence type="ECO:0000313" key="7">
    <source>
        <dbReference type="EMBL" id="TVY57756.1"/>
    </source>
</evidence>
<keyword evidence="2 4" id="KW-0521">NADP</keyword>
<feature type="binding site" evidence="4">
    <location>
        <position position="38"/>
    </location>
    <ligand>
        <name>NADP(+)</name>
        <dbReference type="ChEBI" id="CHEBI:58349"/>
    </ligand>
</feature>
<keyword evidence="3" id="KW-0560">Oxidoreductase</keyword>
<dbReference type="Gene3D" id="1.10.3730.10">
    <property type="entry name" value="ProC C-terminal domain-like"/>
    <property type="match status" value="1"/>
</dbReference>
<dbReference type="InterPro" id="IPR000304">
    <property type="entry name" value="Pyrroline-COOH_reductase"/>
</dbReference>
<dbReference type="SUPFAM" id="SSF51735">
    <property type="entry name" value="NAD(P)-binding Rossmann-fold domains"/>
    <property type="match status" value="1"/>
</dbReference>
<proteinExistence type="inferred from homology"/>
<dbReference type="PANTHER" id="PTHR11645">
    <property type="entry name" value="PYRROLINE-5-CARBOXYLATE REDUCTASE"/>
    <property type="match status" value="1"/>
</dbReference>
<dbReference type="InterPro" id="IPR029036">
    <property type="entry name" value="P5CR_dimer"/>
</dbReference>
<dbReference type="InterPro" id="IPR036291">
    <property type="entry name" value="NAD(P)-bd_dom_sf"/>
</dbReference>
<dbReference type="PIRSF" id="PIRSF000193">
    <property type="entry name" value="Pyrrol-5-carb_rd"/>
    <property type="match status" value="1"/>
</dbReference>
<reference evidence="7 8" key="1">
    <citation type="submission" date="2018-05" db="EMBL/GenBank/DDBJ databases">
        <title>Whole genome sequencing for identification of molecular markers to develop diagnostic detection tools for the regulated plant pathogen Lachnellula willkommii.</title>
        <authorList>
            <person name="Giroux E."/>
            <person name="Bilodeau G."/>
        </authorList>
    </citation>
    <scope>NUCLEOTIDE SEQUENCE [LARGE SCALE GENOMIC DNA]</scope>
    <source>
        <strain evidence="7 8">CBS 625.97</strain>
    </source>
</reference>
<protein>
    <submittedName>
        <fullName evidence="7">Pyrroline-5-carboxylate reductase</fullName>
    </submittedName>
</protein>